<evidence type="ECO:0000313" key="5">
    <source>
        <dbReference type="EMBL" id="GMA90553.1"/>
    </source>
</evidence>
<name>A0ABQ6JQM1_9MICO</name>
<dbReference type="SUPFAM" id="SSF51445">
    <property type="entry name" value="(Trans)glycosidases"/>
    <property type="match status" value="1"/>
</dbReference>
<dbReference type="InterPro" id="IPR017853">
    <property type="entry name" value="GH"/>
</dbReference>
<dbReference type="Proteomes" id="UP001157069">
    <property type="component" value="Unassembled WGS sequence"/>
</dbReference>
<keyword evidence="6" id="KW-1185">Reference proteome</keyword>
<evidence type="ECO:0000256" key="1">
    <source>
        <dbReference type="ARBA" id="ARBA00010838"/>
    </source>
</evidence>
<evidence type="ECO:0000313" key="6">
    <source>
        <dbReference type="Proteomes" id="UP001157069"/>
    </source>
</evidence>
<accession>A0ABQ6JQM1</accession>
<reference evidence="6" key="1">
    <citation type="journal article" date="2019" name="Int. J. Syst. Evol. Microbiol.">
        <title>The Global Catalogue of Microorganisms (GCM) 10K type strain sequencing project: providing services to taxonomists for standard genome sequencing and annotation.</title>
        <authorList>
            <consortium name="The Broad Institute Genomics Platform"/>
            <consortium name="The Broad Institute Genome Sequencing Center for Infectious Disease"/>
            <person name="Wu L."/>
            <person name="Ma J."/>
        </authorList>
    </citation>
    <scope>NUCLEOTIDE SEQUENCE [LARGE SCALE GENOMIC DNA]</scope>
    <source>
        <strain evidence="6">NBRC 108755</strain>
    </source>
</reference>
<dbReference type="InterPro" id="IPR001360">
    <property type="entry name" value="Glyco_hydro_1"/>
</dbReference>
<comment type="similarity">
    <text evidence="1 4">Belongs to the glycosyl hydrolase 1 family.</text>
</comment>
<dbReference type="EMBL" id="BSVA01000001">
    <property type="protein sequence ID" value="GMA90553.1"/>
    <property type="molecule type" value="Genomic_DNA"/>
</dbReference>
<comment type="caution">
    <text evidence="5">The sequence shown here is derived from an EMBL/GenBank/DDBJ whole genome shotgun (WGS) entry which is preliminary data.</text>
</comment>
<sequence>MGWEINPDGLRTLLVRLGREYPQLPTLYITENGSAWDDVVTPDGQVHDEQRVDFLERHLEAVAHAIDEGADVRGYFAWSLMDNFEWAWGYEKRFGIIYVDYETQERIVKDSGRRFAEIAAATRTLAS</sequence>
<dbReference type="PRINTS" id="PR00131">
    <property type="entry name" value="GLHYDRLASE1"/>
</dbReference>
<evidence type="ECO:0000256" key="2">
    <source>
        <dbReference type="ARBA" id="ARBA00022801"/>
    </source>
</evidence>
<evidence type="ECO:0008006" key="7">
    <source>
        <dbReference type="Google" id="ProtNLM"/>
    </source>
</evidence>
<evidence type="ECO:0000256" key="3">
    <source>
        <dbReference type="ARBA" id="ARBA00023295"/>
    </source>
</evidence>
<proteinExistence type="inferred from homology"/>
<keyword evidence="2" id="KW-0378">Hydrolase</keyword>
<protein>
    <recommendedName>
        <fullName evidence="7">Beta-glucosidase</fullName>
    </recommendedName>
</protein>
<dbReference type="PANTHER" id="PTHR10353:SF36">
    <property type="entry name" value="LP05116P"/>
    <property type="match status" value="1"/>
</dbReference>
<organism evidence="5 6">
    <name type="scientific">Homoserinibacter gongjuensis</name>
    <dbReference type="NCBI Taxonomy" id="1162968"/>
    <lineage>
        <taxon>Bacteria</taxon>
        <taxon>Bacillati</taxon>
        <taxon>Actinomycetota</taxon>
        <taxon>Actinomycetes</taxon>
        <taxon>Micrococcales</taxon>
        <taxon>Microbacteriaceae</taxon>
        <taxon>Homoserinibacter</taxon>
    </lineage>
</organism>
<dbReference type="Gene3D" id="3.20.20.80">
    <property type="entry name" value="Glycosidases"/>
    <property type="match status" value="1"/>
</dbReference>
<evidence type="ECO:0000256" key="4">
    <source>
        <dbReference type="RuleBase" id="RU003690"/>
    </source>
</evidence>
<dbReference type="PANTHER" id="PTHR10353">
    <property type="entry name" value="GLYCOSYL HYDROLASE"/>
    <property type="match status" value="1"/>
</dbReference>
<keyword evidence="3" id="KW-0326">Glycosidase</keyword>
<dbReference type="Pfam" id="PF00232">
    <property type="entry name" value="Glyco_hydro_1"/>
    <property type="match status" value="1"/>
</dbReference>
<gene>
    <name evidence="5" type="ORF">GCM10025869_10820</name>
</gene>